<dbReference type="SUPFAM" id="SSF56752">
    <property type="entry name" value="D-aminoacid aminotransferase-like PLP-dependent enzymes"/>
    <property type="match status" value="1"/>
</dbReference>
<keyword evidence="4" id="KW-0808">Transferase</keyword>
<organism evidence="4">
    <name type="scientific">bioreactor metagenome</name>
    <dbReference type="NCBI Taxonomy" id="1076179"/>
    <lineage>
        <taxon>unclassified sequences</taxon>
        <taxon>metagenomes</taxon>
        <taxon>ecological metagenomes</taxon>
    </lineage>
</organism>
<evidence type="ECO:0000256" key="3">
    <source>
        <dbReference type="ARBA" id="ARBA00022898"/>
    </source>
</evidence>
<protein>
    <submittedName>
        <fullName evidence="4">Branched-chain-amino-acid aminotransferase 2</fullName>
        <ecNumber evidence="4">2.6.1.42</ecNumber>
    </submittedName>
</protein>
<dbReference type="InterPro" id="IPR043132">
    <property type="entry name" value="BCAT-like_C"/>
</dbReference>
<dbReference type="Pfam" id="PF01063">
    <property type="entry name" value="Aminotran_4"/>
    <property type="match status" value="1"/>
</dbReference>
<name>A0A645HYS2_9ZZZZ</name>
<gene>
    <name evidence="4" type="primary">ilvK_13</name>
    <name evidence="4" type="ORF">SDC9_190898</name>
</gene>
<dbReference type="EMBL" id="VSSQ01101683">
    <property type="protein sequence ID" value="MPN43339.1"/>
    <property type="molecule type" value="Genomic_DNA"/>
</dbReference>
<dbReference type="InterPro" id="IPR001544">
    <property type="entry name" value="Aminotrans_IV"/>
</dbReference>
<dbReference type="GO" id="GO:0004084">
    <property type="term" value="F:branched-chain-amino-acid transaminase activity"/>
    <property type="evidence" value="ECO:0007669"/>
    <property type="project" value="UniProtKB-EC"/>
</dbReference>
<evidence type="ECO:0000256" key="1">
    <source>
        <dbReference type="ARBA" id="ARBA00001933"/>
    </source>
</evidence>
<comment type="similarity">
    <text evidence="2">Belongs to the class-IV pyridoxal-phosphate-dependent aminotransferase family.</text>
</comment>
<dbReference type="InterPro" id="IPR036038">
    <property type="entry name" value="Aminotransferase-like"/>
</dbReference>
<sequence length="123" mass="13479">MNVMFKINGEILTPMLTGSVLPGITRKSSIEFFKAKGYKVTERLITADEVVEAVKNGTLEEAWGTGTAAVVSPIGILHYEGVDYKINNNEIGAVCQELYNGVTGIQWGRLEDTFGWTVPVKKN</sequence>
<dbReference type="GO" id="GO:0009081">
    <property type="term" value="P:branched-chain amino acid metabolic process"/>
    <property type="evidence" value="ECO:0007669"/>
    <property type="project" value="InterPro"/>
</dbReference>
<comment type="caution">
    <text evidence="4">The sequence shown here is derived from an EMBL/GenBank/DDBJ whole genome shotgun (WGS) entry which is preliminary data.</text>
</comment>
<evidence type="ECO:0000256" key="2">
    <source>
        <dbReference type="ARBA" id="ARBA00009320"/>
    </source>
</evidence>
<dbReference type="PANTHER" id="PTHR42825">
    <property type="entry name" value="AMINO ACID AMINOTRANSFERASE"/>
    <property type="match status" value="1"/>
</dbReference>
<reference evidence="4" key="1">
    <citation type="submission" date="2019-08" db="EMBL/GenBank/DDBJ databases">
        <authorList>
            <person name="Kucharzyk K."/>
            <person name="Murdoch R.W."/>
            <person name="Higgins S."/>
            <person name="Loffler F."/>
        </authorList>
    </citation>
    <scope>NUCLEOTIDE SEQUENCE</scope>
</reference>
<dbReference type="EC" id="2.6.1.42" evidence="4"/>
<proteinExistence type="inferred from homology"/>
<keyword evidence="3" id="KW-0663">Pyridoxal phosphate</keyword>
<dbReference type="AlphaFoldDB" id="A0A645HYS2"/>
<keyword evidence="4" id="KW-0032">Aminotransferase</keyword>
<evidence type="ECO:0000313" key="4">
    <source>
        <dbReference type="EMBL" id="MPN43339.1"/>
    </source>
</evidence>
<comment type="cofactor">
    <cofactor evidence="1">
        <name>pyridoxal 5'-phosphate</name>
        <dbReference type="ChEBI" id="CHEBI:597326"/>
    </cofactor>
</comment>
<accession>A0A645HYS2</accession>
<dbReference type="Gene3D" id="3.20.10.10">
    <property type="entry name" value="D-amino Acid Aminotransferase, subunit A, domain 2"/>
    <property type="match status" value="1"/>
</dbReference>
<dbReference type="InterPro" id="IPR005786">
    <property type="entry name" value="B_amino_transII"/>
</dbReference>
<dbReference type="PANTHER" id="PTHR42825:SF2">
    <property type="entry name" value="BRANCHED-CHAIN-AMINO-ACID AMINOTRANSFERASE 3, CHLOROPLASTIC-RELATED"/>
    <property type="match status" value="1"/>
</dbReference>